<dbReference type="GO" id="GO:0003700">
    <property type="term" value="F:DNA-binding transcription factor activity"/>
    <property type="evidence" value="ECO:0007669"/>
    <property type="project" value="InterPro"/>
</dbReference>
<gene>
    <name evidence="5" type="ORF">GH741_20765</name>
</gene>
<keyword evidence="2" id="KW-0238">DNA-binding</keyword>
<proteinExistence type="predicted"/>
<dbReference type="Proteomes" id="UP000799092">
    <property type="component" value="Unassembled WGS sequence"/>
</dbReference>
<comment type="caution">
    <text evidence="5">The sequence shown here is derived from an EMBL/GenBank/DDBJ whole genome shotgun (WGS) entry which is preliminary data.</text>
</comment>
<dbReference type="PANTHER" id="PTHR43132:SF6">
    <property type="entry name" value="HTH-TYPE TRANSCRIPTIONAL REPRESSOR CZRA"/>
    <property type="match status" value="1"/>
</dbReference>
<organism evidence="5 6">
    <name type="scientific">Aquibacillus halophilus</name>
    <dbReference type="NCBI Taxonomy" id="930132"/>
    <lineage>
        <taxon>Bacteria</taxon>
        <taxon>Bacillati</taxon>
        <taxon>Bacillota</taxon>
        <taxon>Bacilli</taxon>
        <taxon>Bacillales</taxon>
        <taxon>Bacillaceae</taxon>
        <taxon>Aquibacillus</taxon>
    </lineage>
</organism>
<dbReference type="SMART" id="SM00418">
    <property type="entry name" value="HTH_ARSR"/>
    <property type="match status" value="1"/>
</dbReference>
<dbReference type="PANTHER" id="PTHR43132">
    <property type="entry name" value="ARSENICAL RESISTANCE OPERON REPRESSOR ARSR-RELATED"/>
    <property type="match status" value="1"/>
</dbReference>
<evidence type="ECO:0000259" key="4">
    <source>
        <dbReference type="PROSITE" id="PS50987"/>
    </source>
</evidence>
<dbReference type="PROSITE" id="PS50987">
    <property type="entry name" value="HTH_ARSR_2"/>
    <property type="match status" value="1"/>
</dbReference>
<feature type="domain" description="HTH arsR-type" evidence="4">
    <location>
        <begin position="23"/>
        <end position="118"/>
    </location>
</feature>
<sequence length="121" mass="13843">MLKDRCDVYCYDEDKVERVRTSIKDVDLELSVNVFKALADPNRLQIAIALTNEEEICVCDAANIINSTIATASHHLRYLKKVGLAEHRKEGKLVFYYLKDEDTKQSIMNAIIPKREDVSIV</sequence>
<keyword evidence="3" id="KW-0804">Transcription</keyword>
<evidence type="ECO:0000313" key="6">
    <source>
        <dbReference type="Proteomes" id="UP000799092"/>
    </source>
</evidence>
<dbReference type="Gene3D" id="1.10.10.10">
    <property type="entry name" value="Winged helix-like DNA-binding domain superfamily/Winged helix DNA-binding domain"/>
    <property type="match status" value="1"/>
</dbReference>
<dbReference type="InterPro" id="IPR011991">
    <property type="entry name" value="ArsR-like_HTH"/>
</dbReference>
<keyword evidence="1" id="KW-0805">Transcription regulation</keyword>
<dbReference type="InterPro" id="IPR001845">
    <property type="entry name" value="HTH_ArsR_DNA-bd_dom"/>
</dbReference>
<dbReference type="InterPro" id="IPR036388">
    <property type="entry name" value="WH-like_DNA-bd_sf"/>
</dbReference>
<dbReference type="CDD" id="cd00090">
    <property type="entry name" value="HTH_ARSR"/>
    <property type="match status" value="1"/>
</dbReference>
<accession>A0A6A8DPS3</accession>
<evidence type="ECO:0000313" key="5">
    <source>
        <dbReference type="EMBL" id="MRH45077.1"/>
    </source>
</evidence>
<dbReference type="InterPro" id="IPR051011">
    <property type="entry name" value="Metal_resp_trans_reg"/>
</dbReference>
<protein>
    <submittedName>
        <fullName evidence="5">Metalloregulator ArsR/SmtB family transcription factor</fullName>
    </submittedName>
</protein>
<dbReference type="InterPro" id="IPR036390">
    <property type="entry name" value="WH_DNA-bd_sf"/>
</dbReference>
<evidence type="ECO:0000256" key="3">
    <source>
        <dbReference type="ARBA" id="ARBA00023163"/>
    </source>
</evidence>
<dbReference type="SUPFAM" id="SSF46785">
    <property type="entry name" value="Winged helix' DNA-binding domain"/>
    <property type="match status" value="1"/>
</dbReference>
<evidence type="ECO:0000256" key="1">
    <source>
        <dbReference type="ARBA" id="ARBA00023015"/>
    </source>
</evidence>
<dbReference type="GO" id="GO:0003677">
    <property type="term" value="F:DNA binding"/>
    <property type="evidence" value="ECO:0007669"/>
    <property type="project" value="UniProtKB-KW"/>
</dbReference>
<name>A0A6A8DPS3_9BACI</name>
<dbReference type="NCBIfam" id="NF033788">
    <property type="entry name" value="HTH_metalloreg"/>
    <property type="match status" value="1"/>
</dbReference>
<dbReference type="AlphaFoldDB" id="A0A6A8DPS3"/>
<reference evidence="5" key="1">
    <citation type="submission" date="2019-11" db="EMBL/GenBank/DDBJ databases">
        <authorList>
            <person name="Li J."/>
        </authorList>
    </citation>
    <scope>NUCLEOTIDE SEQUENCE</scope>
    <source>
        <strain evidence="5">B6B</strain>
    </source>
</reference>
<dbReference type="PRINTS" id="PR00778">
    <property type="entry name" value="HTHARSR"/>
</dbReference>
<keyword evidence="6" id="KW-1185">Reference proteome</keyword>
<dbReference type="EMBL" id="WJNG01000025">
    <property type="protein sequence ID" value="MRH45077.1"/>
    <property type="molecule type" value="Genomic_DNA"/>
</dbReference>
<evidence type="ECO:0000256" key="2">
    <source>
        <dbReference type="ARBA" id="ARBA00023125"/>
    </source>
</evidence>
<dbReference type="Pfam" id="PF01022">
    <property type="entry name" value="HTH_5"/>
    <property type="match status" value="1"/>
</dbReference>